<comment type="subcellular location">
    <subcellularLocation>
        <location evidence="1">Nucleus</location>
    </subcellularLocation>
</comment>
<dbReference type="EMBL" id="JAVXUO010002884">
    <property type="protein sequence ID" value="KAK2968835.1"/>
    <property type="molecule type" value="Genomic_DNA"/>
</dbReference>
<dbReference type="GO" id="GO:0035312">
    <property type="term" value="F:5'-3' DNA exonuclease activity"/>
    <property type="evidence" value="ECO:0007669"/>
    <property type="project" value="TreeGrafter"/>
</dbReference>
<feature type="domain" description="Metallo-beta-lactamase" evidence="7">
    <location>
        <begin position="211"/>
        <end position="361"/>
    </location>
</feature>
<reference evidence="8" key="1">
    <citation type="submission" date="2022-12" db="EMBL/GenBank/DDBJ databases">
        <title>Draft genome assemblies for two species of Escallonia (Escalloniales).</title>
        <authorList>
            <person name="Chanderbali A."/>
            <person name="Dervinis C."/>
            <person name="Anghel I."/>
            <person name="Soltis D."/>
            <person name="Soltis P."/>
            <person name="Zapata F."/>
        </authorList>
    </citation>
    <scope>NUCLEOTIDE SEQUENCE</scope>
    <source>
        <strain evidence="8">UCBG92.1500</strain>
        <tissue evidence="8">Leaf</tissue>
    </source>
</reference>
<dbReference type="SUPFAM" id="SSF56281">
    <property type="entry name" value="Metallo-hydrolase/oxidoreductase"/>
    <property type="match status" value="1"/>
</dbReference>
<dbReference type="AlphaFoldDB" id="A0AA88U3C7"/>
<accession>A0AA88U3C7</accession>
<dbReference type="GO" id="GO:0006303">
    <property type="term" value="P:double-strand break repair via nonhomologous end joining"/>
    <property type="evidence" value="ECO:0007669"/>
    <property type="project" value="TreeGrafter"/>
</dbReference>
<dbReference type="GO" id="GO:0005634">
    <property type="term" value="C:nucleus"/>
    <property type="evidence" value="ECO:0007669"/>
    <property type="project" value="UniProtKB-SubCell"/>
</dbReference>
<organism evidence="8 9">
    <name type="scientific">Escallonia rubra</name>
    <dbReference type="NCBI Taxonomy" id="112253"/>
    <lineage>
        <taxon>Eukaryota</taxon>
        <taxon>Viridiplantae</taxon>
        <taxon>Streptophyta</taxon>
        <taxon>Embryophyta</taxon>
        <taxon>Tracheophyta</taxon>
        <taxon>Spermatophyta</taxon>
        <taxon>Magnoliopsida</taxon>
        <taxon>eudicotyledons</taxon>
        <taxon>Gunneridae</taxon>
        <taxon>Pentapetalae</taxon>
        <taxon>asterids</taxon>
        <taxon>campanulids</taxon>
        <taxon>Escalloniales</taxon>
        <taxon>Escalloniaceae</taxon>
        <taxon>Escallonia</taxon>
    </lineage>
</organism>
<dbReference type="FunFam" id="3.40.50.12650:FF:000001">
    <property type="entry name" value="DNA cross-link repair 1A"/>
    <property type="match status" value="1"/>
</dbReference>
<proteinExistence type="inferred from homology"/>
<sequence>MEGGDSREEEEKKMVADAAEEDEDLFRCCWEWDEEDIREEGLPACQQPSFEPEPEDEDGIVIPTPSYTSNDGGLGGYQRNEEKKQVEEEEASFATDFYSCGTDWSALLHDVDNITSTPITSTSIVNVDNHHRHHHSNNKRLKQTNLFQLWGFSNSISDAALATNHRLPHTCTPTPPPPNKKMKSALLFPTSSSTNATPSISGSGLVHQQRPLVCPFYKKIPGTRFTVDAFRYGLIKGCSAYFLSHFHADHYGGLSKGWSHGPIYCTSLTSSLVRMRLYVNPLFVHPLELGTEYVIDGIKVTMLEANHCPGAALIHFLLPNGQCYLHTGDFRASKLMQAYPLLTKQRINVLYLDTTYCNPKYRFPSKEDILNFVVKITKIYLKKEAKTLVIVGSYSIGKECVYLAISKALGVKIYANPSRRRTLQSFGWSDLSENLCTHGNDTPLHVLPISSLKFEILERYMKTYSNRYTAVLAFRPTGWTYTETIGSRLDLIKPSSRGIVTIYGVPYSEHSSFIELREFVQFLRPEKIIPTVNVGNASNRDKMQSYFREWLKG</sequence>
<dbReference type="Pfam" id="PF07522">
    <property type="entry name" value="DRMBL"/>
    <property type="match status" value="1"/>
</dbReference>
<gene>
    <name evidence="8" type="ORF">RJ640_028228</name>
</gene>
<dbReference type="CDD" id="cd16273">
    <property type="entry name" value="SNM1A-1C-like_MBL-fold"/>
    <property type="match status" value="1"/>
</dbReference>
<evidence type="ECO:0000256" key="2">
    <source>
        <dbReference type="ARBA" id="ARBA00010304"/>
    </source>
</evidence>
<protein>
    <recommendedName>
        <fullName evidence="7">Metallo-beta-lactamase domain-containing protein</fullName>
    </recommendedName>
</protein>
<keyword evidence="3" id="KW-0227">DNA damage</keyword>
<evidence type="ECO:0000256" key="3">
    <source>
        <dbReference type="ARBA" id="ARBA00022763"/>
    </source>
</evidence>
<dbReference type="SMART" id="SM00849">
    <property type="entry name" value="Lactamase_B"/>
    <property type="match status" value="1"/>
</dbReference>
<evidence type="ECO:0000313" key="8">
    <source>
        <dbReference type="EMBL" id="KAK2968835.1"/>
    </source>
</evidence>
<dbReference type="FunFam" id="3.60.15.10:FF:000010">
    <property type="entry name" value="DNA cross-link repair 1A"/>
    <property type="match status" value="1"/>
</dbReference>
<dbReference type="Gene3D" id="3.60.15.10">
    <property type="entry name" value="Ribonuclease Z/Hydroxyacylglutathione hydrolase-like"/>
    <property type="match status" value="1"/>
</dbReference>
<evidence type="ECO:0000313" key="9">
    <source>
        <dbReference type="Proteomes" id="UP001187471"/>
    </source>
</evidence>
<evidence type="ECO:0000256" key="5">
    <source>
        <dbReference type="ARBA" id="ARBA00023242"/>
    </source>
</evidence>
<name>A0AA88U3C7_9ASTE</name>
<dbReference type="GO" id="GO:0036297">
    <property type="term" value="P:interstrand cross-link repair"/>
    <property type="evidence" value="ECO:0007669"/>
    <property type="project" value="TreeGrafter"/>
</dbReference>
<keyword evidence="5" id="KW-0539">Nucleus</keyword>
<dbReference type="PANTHER" id="PTHR23240:SF36">
    <property type="entry name" value="DNA CROSS-LINK REPAIR PROTEIN SNM1"/>
    <property type="match status" value="1"/>
</dbReference>
<dbReference type="InterPro" id="IPR011084">
    <property type="entry name" value="DRMBL"/>
</dbReference>
<dbReference type="GO" id="GO:0003684">
    <property type="term" value="F:damaged DNA binding"/>
    <property type="evidence" value="ECO:0007669"/>
    <property type="project" value="TreeGrafter"/>
</dbReference>
<dbReference type="InterPro" id="IPR001279">
    <property type="entry name" value="Metallo-B-lactamas"/>
</dbReference>
<dbReference type="PANTHER" id="PTHR23240">
    <property type="entry name" value="DNA CROSS-LINK REPAIR PROTEIN PSO2/SNM1-RELATED"/>
    <property type="match status" value="1"/>
</dbReference>
<evidence type="ECO:0000259" key="7">
    <source>
        <dbReference type="SMART" id="SM00849"/>
    </source>
</evidence>
<comment type="caution">
    <text evidence="8">The sequence shown here is derived from an EMBL/GenBank/DDBJ whole genome shotgun (WGS) entry which is preliminary data.</text>
</comment>
<feature type="region of interest" description="Disordered" evidence="6">
    <location>
        <begin position="42"/>
        <end position="76"/>
    </location>
</feature>
<evidence type="ECO:0000256" key="6">
    <source>
        <dbReference type="SAM" id="MobiDB-lite"/>
    </source>
</evidence>
<dbReference type="Proteomes" id="UP001187471">
    <property type="component" value="Unassembled WGS sequence"/>
</dbReference>
<keyword evidence="4" id="KW-0234">DNA repair</keyword>
<keyword evidence="9" id="KW-1185">Reference proteome</keyword>
<evidence type="ECO:0000256" key="1">
    <source>
        <dbReference type="ARBA" id="ARBA00004123"/>
    </source>
</evidence>
<dbReference type="InterPro" id="IPR036866">
    <property type="entry name" value="RibonucZ/Hydroxyglut_hydro"/>
</dbReference>
<dbReference type="Gene3D" id="3.40.50.12650">
    <property type="match status" value="1"/>
</dbReference>
<comment type="similarity">
    <text evidence="2">Belongs to the DNA repair metallo-beta-lactamase (DRMBL) family.</text>
</comment>
<evidence type="ECO:0000256" key="4">
    <source>
        <dbReference type="ARBA" id="ARBA00023204"/>
    </source>
</evidence>